<sequence>MGAPPGRSLGENRATSHPGPAPDRWPLWLRAEEAATGAVQEVAVRYAANAPFTALLSLRALSAGQWTVTLETRGPEGTRRTSQLPTPAGLPPARWYRRGRPHSAEPLPADDTGTLTLRIAPIALGPAVRRRLADLRRRAFRISASRISPSRKNRTPRDRTPD</sequence>
<comment type="caution">
    <text evidence="2">The sequence shown here is derived from an EMBL/GenBank/DDBJ whole genome shotgun (WGS) entry which is preliminary data.</text>
</comment>
<reference evidence="2 3" key="1">
    <citation type="submission" date="2019-03" db="EMBL/GenBank/DDBJ databases">
        <authorList>
            <person name="Gonzalez-Pimentel J.L."/>
        </authorList>
    </citation>
    <scope>NUCLEOTIDE SEQUENCE [LARGE SCALE GENOMIC DNA]</scope>
    <source>
        <strain evidence="2 3">JCM 31289</strain>
    </source>
</reference>
<dbReference type="AlphaFoldDB" id="A0A4Z0HG34"/>
<feature type="region of interest" description="Disordered" evidence="1">
    <location>
        <begin position="1"/>
        <end position="25"/>
    </location>
</feature>
<proteinExistence type="predicted"/>
<evidence type="ECO:0000313" key="3">
    <source>
        <dbReference type="Proteomes" id="UP000297948"/>
    </source>
</evidence>
<protein>
    <submittedName>
        <fullName evidence="2">Uncharacterized protein</fullName>
    </submittedName>
</protein>
<evidence type="ECO:0000256" key="1">
    <source>
        <dbReference type="SAM" id="MobiDB-lite"/>
    </source>
</evidence>
<keyword evidence="3" id="KW-1185">Reference proteome</keyword>
<feature type="region of interest" description="Disordered" evidence="1">
    <location>
        <begin position="71"/>
        <end position="112"/>
    </location>
</feature>
<gene>
    <name evidence="2" type="ORF">E4099_07725</name>
</gene>
<organism evidence="2 3">
    <name type="scientific">Streptomyces palmae</name>
    <dbReference type="NCBI Taxonomy" id="1701085"/>
    <lineage>
        <taxon>Bacteria</taxon>
        <taxon>Bacillati</taxon>
        <taxon>Actinomycetota</taxon>
        <taxon>Actinomycetes</taxon>
        <taxon>Kitasatosporales</taxon>
        <taxon>Streptomycetaceae</taxon>
        <taxon>Streptomyces</taxon>
    </lineage>
</organism>
<name>A0A4Z0HG34_9ACTN</name>
<accession>A0A4Z0HG34</accession>
<evidence type="ECO:0000313" key="2">
    <source>
        <dbReference type="EMBL" id="TGB14889.1"/>
    </source>
</evidence>
<dbReference type="Proteomes" id="UP000297948">
    <property type="component" value="Unassembled WGS sequence"/>
</dbReference>
<dbReference type="EMBL" id="SRID01000045">
    <property type="protein sequence ID" value="TGB14889.1"/>
    <property type="molecule type" value="Genomic_DNA"/>
</dbReference>